<organism evidence="1 2">
    <name type="scientific">Solirubrum puertoriconensis</name>
    <dbReference type="NCBI Taxonomy" id="1751427"/>
    <lineage>
        <taxon>Bacteria</taxon>
        <taxon>Pseudomonadati</taxon>
        <taxon>Bacteroidota</taxon>
        <taxon>Cytophagia</taxon>
        <taxon>Cytophagales</taxon>
    </lineage>
</organism>
<protein>
    <submittedName>
        <fullName evidence="1">Uncharacterized protein</fullName>
    </submittedName>
</protein>
<name>A0A9X0L589_SOLP1</name>
<dbReference type="Proteomes" id="UP000054223">
    <property type="component" value="Unassembled WGS sequence"/>
</dbReference>
<gene>
    <name evidence="1" type="ORF">ASU33_09540</name>
</gene>
<reference evidence="1 2" key="1">
    <citation type="submission" date="2015-11" db="EMBL/GenBank/DDBJ databases">
        <title>Solirubrum puertoriconensis gen. nov. an environmental bacteria isolated in Puerto Rico.</title>
        <authorList>
            <person name="Cuebas-Irizarry M.F."/>
            <person name="Montalvo-Rodriguez R."/>
        </authorList>
    </citation>
    <scope>NUCLEOTIDE SEQUENCE [LARGE SCALE GENOMIC DNA]</scope>
    <source>
        <strain evidence="1 2">MC1A</strain>
    </source>
</reference>
<evidence type="ECO:0000313" key="2">
    <source>
        <dbReference type="Proteomes" id="UP000054223"/>
    </source>
</evidence>
<dbReference type="EMBL" id="LNAL01000006">
    <property type="protein sequence ID" value="KUG08401.1"/>
    <property type="molecule type" value="Genomic_DNA"/>
</dbReference>
<comment type="caution">
    <text evidence="1">The sequence shown here is derived from an EMBL/GenBank/DDBJ whole genome shotgun (WGS) entry which is preliminary data.</text>
</comment>
<dbReference type="AlphaFoldDB" id="A0A9X0L589"/>
<accession>A0A9X0L589</accession>
<proteinExistence type="predicted"/>
<evidence type="ECO:0000313" key="1">
    <source>
        <dbReference type="EMBL" id="KUG08401.1"/>
    </source>
</evidence>
<keyword evidence="2" id="KW-1185">Reference proteome</keyword>
<sequence>MAISGAEYWKYYISWIRYQQRDWYFLWRTAENEDAVWANEAGQIPGFGSPAELIALAGNLGVEVQEEEPRCQNLDAARNWIDAPHKKVPCHDCMHAWHFFDDLANGAGAEFSGWMRRGPVRNRVFDKLYDCIGSGRFQLSANGKPNIGNAKSEIPSAVCCSKVFGSGINMCTTRRISLPNLLF</sequence>